<dbReference type="AlphaFoldDB" id="F0VR39"/>
<evidence type="ECO:0000256" key="1">
    <source>
        <dbReference type="SAM" id="MobiDB-lite"/>
    </source>
</evidence>
<dbReference type="RefSeq" id="XP_003886212.1">
    <property type="nucleotide sequence ID" value="XM_003886163.1"/>
</dbReference>
<reference evidence="2" key="2">
    <citation type="submission" date="2011-03" db="EMBL/GenBank/DDBJ databases">
        <title>Comparative genomics and transcriptomics of Neospora caninum and Toxoplasma gondii.</title>
        <authorList>
            <person name="Reid A.J."/>
            <person name="Sohal A."/>
            <person name="Harris D."/>
            <person name="Quail M."/>
            <person name="Sanders M."/>
            <person name="Berriman M."/>
            <person name="Wastling J.M."/>
            <person name="Pain A."/>
        </authorList>
    </citation>
    <scope>NUCLEOTIDE SEQUENCE</scope>
    <source>
        <strain evidence="2">Liverpool</strain>
    </source>
</reference>
<feature type="region of interest" description="Disordered" evidence="1">
    <location>
        <begin position="91"/>
        <end position="187"/>
    </location>
</feature>
<organism evidence="2 4">
    <name type="scientific">Neospora caninum (strain Liverpool)</name>
    <dbReference type="NCBI Taxonomy" id="572307"/>
    <lineage>
        <taxon>Eukaryota</taxon>
        <taxon>Sar</taxon>
        <taxon>Alveolata</taxon>
        <taxon>Apicomplexa</taxon>
        <taxon>Conoidasida</taxon>
        <taxon>Coccidia</taxon>
        <taxon>Eucoccidiorida</taxon>
        <taxon>Eimeriorina</taxon>
        <taxon>Sarcocystidae</taxon>
        <taxon>Neospora</taxon>
    </lineage>
</organism>
<sequence>MGKPEMPIEERLSTPTGLYADPRFHLFVDKVSRSSSFELLCKCGEQREDRTCPFCSDGAWTKAPLADPEGDELEELARSFRWLQLTNGSPSLVKKRGQARPEEEAAPGASFPGVSGASREPLAPGVCTFKPSGGAGEGGSSSSGCFPLLRKCETSARKEGEGSPPRPAFAARRAPNEDAQQFEVEAAVSGAPAAHTVSNRSASSFVQRKKQAVPKAVCALETQQTAEGERRHAGGAPSRKAHAPGRASTETRGTWSETAIIPTTVR</sequence>
<dbReference type="Proteomes" id="UP000007494">
    <property type="component" value="Chromosome XII"/>
</dbReference>
<dbReference type="GeneID" id="13445409"/>
<reference evidence="3" key="4">
    <citation type="journal article" date="2015" name="PLoS ONE">
        <title>Comprehensive Evaluation of Toxoplasma gondii VEG and Neospora caninum LIV Genomes with Tachyzoite Stage Transcriptome and Proteome Defines Novel Transcript Features.</title>
        <authorList>
            <person name="Ramaprasad A."/>
            <person name="Mourier T."/>
            <person name="Naeem R."/>
            <person name="Malas T.B."/>
            <person name="Moussa E."/>
            <person name="Panigrahi A."/>
            <person name="Vermont S.J."/>
            <person name="Otto T.D."/>
            <person name="Wastling J."/>
            <person name="Pain A."/>
        </authorList>
    </citation>
    <scope>NUCLEOTIDE SEQUENCE</scope>
    <source>
        <strain evidence="3">Liverpool</strain>
    </source>
</reference>
<keyword evidence="4" id="KW-1185">Reference proteome</keyword>
<feature type="region of interest" description="Disordered" evidence="1">
    <location>
        <begin position="221"/>
        <end position="266"/>
    </location>
</feature>
<evidence type="ECO:0000313" key="4">
    <source>
        <dbReference type="Proteomes" id="UP000007494"/>
    </source>
</evidence>
<dbReference type="EMBL" id="FR823393">
    <property type="protein sequence ID" value="CBZ56186.1"/>
    <property type="molecule type" value="Genomic_DNA"/>
</dbReference>
<dbReference type="eggNOG" id="ENOG502R0FY">
    <property type="taxonomic scope" value="Eukaryota"/>
</dbReference>
<feature type="compositionally biased region" description="Polar residues" evidence="1">
    <location>
        <begin position="248"/>
        <end position="257"/>
    </location>
</feature>
<reference evidence="2" key="1">
    <citation type="submission" date="2011-02" db="EMBL/GenBank/DDBJ databases">
        <authorList>
            <person name="Aslett M."/>
        </authorList>
    </citation>
    <scope>NUCLEOTIDE SEQUENCE</scope>
    <source>
        <strain evidence="2">Liverpool</strain>
    </source>
</reference>
<accession>F0VR39</accession>
<dbReference type="OrthoDB" id="333623at2759"/>
<protein>
    <submittedName>
        <fullName evidence="2">Uncharacterized protein</fullName>
    </submittedName>
</protein>
<reference evidence="4" key="3">
    <citation type="journal article" date="2012" name="PLoS Pathog.">
        <title>Comparative genomics of the apicomplexan parasites Toxoplasma gondii and Neospora caninum: Coccidia differing in host range and transmission strategy.</title>
        <authorList>
            <person name="Reid A.J."/>
            <person name="Vermont S.J."/>
            <person name="Cotton J.A."/>
            <person name="Harris D."/>
            <person name="Hill-Cawthorne G.A."/>
            <person name="Konen-Waisman S."/>
            <person name="Latham S.M."/>
            <person name="Mourier T."/>
            <person name="Norton R."/>
            <person name="Quail M.A."/>
            <person name="Sanders M."/>
            <person name="Shanmugam D."/>
            <person name="Sohal A."/>
            <person name="Wasmuth J.D."/>
            <person name="Brunk B."/>
            <person name="Grigg M.E."/>
            <person name="Howard J.C."/>
            <person name="Parkinson J."/>
            <person name="Roos D.S."/>
            <person name="Trees A.J."/>
            <person name="Berriman M."/>
            <person name="Pain A."/>
            <person name="Wastling J.M."/>
        </authorList>
    </citation>
    <scope>NUCLEOTIDE SEQUENCE [LARGE SCALE GENOMIC DNA]</scope>
    <source>
        <strain evidence="4">Liverpool</strain>
    </source>
</reference>
<feature type="compositionally biased region" description="Basic and acidic residues" evidence="1">
    <location>
        <begin position="150"/>
        <end position="161"/>
    </location>
</feature>
<proteinExistence type="predicted"/>
<evidence type="ECO:0000313" key="3">
    <source>
        <dbReference type="EMBL" id="CEL70946.1"/>
    </source>
</evidence>
<dbReference type="VEuPathDB" id="ToxoDB:NCLIV_066120"/>
<dbReference type="InParanoid" id="F0VR39"/>
<dbReference type="EMBL" id="LN714487">
    <property type="protein sequence ID" value="CEL70946.1"/>
    <property type="molecule type" value="Genomic_DNA"/>
</dbReference>
<gene>
    <name evidence="3" type="ORF">BN1204_066120</name>
    <name evidence="2" type="ORF">NCLIV_066120</name>
</gene>
<dbReference type="OMA" id="CACGERD"/>
<evidence type="ECO:0000313" key="2">
    <source>
        <dbReference type="EMBL" id="CBZ56186.1"/>
    </source>
</evidence>
<name>F0VR39_NEOCL</name>